<evidence type="ECO:0000313" key="6">
    <source>
        <dbReference type="Proteomes" id="UP000091918"/>
    </source>
</evidence>
<accession>A0A1B7NX80</accession>
<dbReference type="EMBL" id="LGUA01000487">
    <property type="protein sequence ID" value="OAX81376.1"/>
    <property type="molecule type" value="Genomic_DNA"/>
</dbReference>
<name>A0A1B7NX80_9EURO</name>
<reference evidence="5 6" key="1">
    <citation type="submission" date="2015-07" db="EMBL/GenBank/DDBJ databases">
        <title>Emmonsia species relationships and genome sequence.</title>
        <authorList>
            <person name="Cuomo C.A."/>
            <person name="Schwartz I.S."/>
            <person name="Kenyon C."/>
            <person name="de Hoog G.S."/>
            <person name="Govender N.P."/>
            <person name="Botha A."/>
            <person name="Moreno L."/>
            <person name="de Vries M."/>
            <person name="Munoz J.F."/>
            <person name="Stielow J.B."/>
        </authorList>
    </citation>
    <scope>NUCLEOTIDE SEQUENCE [LARGE SCALE GENOMIC DNA]</scope>
    <source>
        <strain evidence="5 6">CBS 136260</strain>
    </source>
</reference>
<keyword evidence="6" id="KW-1185">Reference proteome</keyword>
<dbReference type="Proteomes" id="UP000091918">
    <property type="component" value="Unassembled WGS sequence"/>
</dbReference>
<dbReference type="GO" id="GO:0034974">
    <property type="term" value="C:Swi5-Swi2 complex"/>
    <property type="evidence" value="ECO:0007669"/>
    <property type="project" value="TreeGrafter"/>
</dbReference>
<gene>
    <name evidence="5" type="ORF">ACJ72_04278</name>
</gene>
<protein>
    <recommendedName>
        <fullName evidence="7">DNA repair protein Swi5/Sae3</fullName>
    </recommendedName>
</protein>
<dbReference type="STRING" id="1658172.A0A1B7NX80"/>
<evidence type="ECO:0000256" key="3">
    <source>
        <dbReference type="ARBA" id="ARBA00023204"/>
    </source>
</evidence>
<comment type="caution">
    <text evidence="5">The sequence shown here is derived from an EMBL/GenBank/DDBJ whole genome shotgun (WGS) entry which is preliminary data.</text>
</comment>
<dbReference type="GO" id="GO:0000709">
    <property type="term" value="P:meiotic joint molecule formation"/>
    <property type="evidence" value="ECO:0007669"/>
    <property type="project" value="TreeGrafter"/>
</dbReference>
<dbReference type="Gene3D" id="1.20.5.170">
    <property type="match status" value="1"/>
</dbReference>
<dbReference type="PANTHER" id="PTHR28529">
    <property type="entry name" value="DNA REPAIR PROTEIN SWI5 HOMOLOG"/>
    <property type="match status" value="1"/>
</dbReference>
<evidence type="ECO:0000313" key="5">
    <source>
        <dbReference type="EMBL" id="OAX81376.1"/>
    </source>
</evidence>
<proteinExistence type="inferred from homology"/>
<evidence type="ECO:0000256" key="1">
    <source>
        <dbReference type="ARBA" id="ARBA00008060"/>
    </source>
</evidence>
<organism evidence="5 6">
    <name type="scientific">Emergomyces africanus</name>
    <dbReference type="NCBI Taxonomy" id="1955775"/>
    <lineage>
        <taxon>Eukaryota</taxon>
        <taxon>Fungi</taxon>
        <taxon>Dikarya</taxon>
        <taxon>Ascomycota</taxon>
        <taxon>Pezizomycotina</taxon>
        <taxon>Eurotiomycetes</taxon>
        <taxon>Eurotiomycetidae</taxon>
        <taxon>Onygenales</taxon>
        <taxon>Ajellomycetaceae</taxon>
        <taxon>Emergomyces</taxon>
    </lineage>
</organism>
<dbReference type="OrthoDB" id="255837at2759"/>
<dbReference type="AlphaFoldDB" id="A0A1B7NX80"/>
<evidence type="ECO:0008006" key="7">
    <source>
        <dbReference type="Google" id="ProtNLM"/>
    </source>
</evidence>
<evidence type="ECO:0000256" key="2">
    <source>
        <dbReference type="ARBA" id="ARBA00022763"/>
    </source>
</evidence>
<dbReference type="GO" id="GO:0032798">
    <property type="term" value="C:Swi5-Sfr1 complex"/>
    <property type="evidence" value="ECO:0007669"/>
    <property type="project" value="TreeGrafter"/>
</dbReference>
<keyword evidence="3" id="KW-0234">DNA repair</keyword>
<sequence>MAHVQNHTPVKSPEQTASNQRQSTAPSLASPISNPEPGPVVPTTPTGYSEKHEKMIKTLSSKISTLHSQISETEALLSEARTKLNPPNTKGADIDSDTAGATAVLPKDPAAIVQRHIRLLHEYNEIKDIGQGLMGLIAEARGVRHVDVQREFGVGDGD</sequence>
<dbReference type="GO" id="GO:0010772">
    <property type="term" value="P:meiotic DNA recombinase assembly involved in reciprocal meiotic recombination"/>
    <property type="evidence" value="ECO:0007669"/>
    <property type="project" value="TreeGrafter"/>
</dbReference>
<dbReference type="Pfam" id="PF07061">
    <property type="entry name" value="Swi5"/>
    <property type="match status" value="1"/>
</dbReference>
<dbReference type="InterPro" id="IPR010760">
    <property type="entry name" value="DNA-repair_Swi5"/>
</dbReference>
<keyword evidence="2" id="KW-0227">DNA damage</keyword>
<feature type="region of interest" description="Disordered" evidence="4">
    <location>
        <begin position="1"/>
        <end position="52"/>
    </location>
</feature>
<dbReference type="PANTHER" id="PTHR28529:SF2">
    <property type="entry name" value="DNA REPAIR PROTEIN SWI5 HOMOLOG"/>
    <property type="match status" value="1"/>
</dbReference>
<feature type="compositionally biased region" description="Polar residues" evidence="4">
    <location>
        <begin position="1"/>
        <end position="33"/>
    </location>
</feature>
<evidence type="ECO:0000256" key="4">
    <source>
        <dbReference type="SAM" id="MobiDB-lite"/>
    </source>
</evidence>
<comment type="similarity">
    <text evidence="1">Belongs to the SWI5/SAE3 family.</text>
</comment>